<dbReference type="AlphaFoldDB" id="A0ABD2NK79"/>
<comment type="caution">
    <text evidence="4">The sequence shown here is derived from an EMBL/GenBank/DDBJ whole genome shotgun (WGS) entry which is preliminary data.</text>
</comment>
<dbReference type="EMBL" id="JABFTP020000124">
    <property type="protein sequence ID" value="KAL3278817.1"/>
    <property type="molecule type" value="Genomic_DNA"/>
</dbReference>
<dbReference type="Pfam" id="PF13671">
    <property type="entry name" value="AAA_33"/>
    <property type="match status" value="1"/>
</dbReference>
<accession>A0ABD2NK79</accession>
<evidence type="ECO:0000313" key="4">
    <source>
        <dbReference type="EMBL" id="KAL3278817.1"/>
    </source>
</evidence>
<evidence type="ECO:0000256" key="1">
    <source>
        <dbReference type="SAM" id="MobiDB-lite"/>
    </source>
</evidence>
<gene>
    <name evidence="4" type="ORF">HHI36_016338</name>
</gene>
<dbReference type="PANTHER" id="PTHR46535">
    <property type="entry name" value="NEDD4-BINDING PROTEIN 2"/>
    <property type="match status" value="1"/>
</dbReference>
<dbReference type="SMART" id="SM00463">
    <property type="entry name" value="SMR"/>
    <property type="match status" value="1"/>
</dbReference>
<feature type="compositionally biased region" description="Basic and acidic residues" evidence="1">
    <location>
        <begin position="803"/>
        <end position="822"/>
    </location>
</feature>
<evidence type="ECO:0000313" key="5">
    <source>
        <dbReference type="Proteomes" id="UP001516400"/>
    </source>
</evidence>
<dbReference type="SUPFAM" id="SSF52540">
    <property type="entry name" value="P-loop containing nucleoside triphosphate hydrolases"/>
    <property type="match status" value="1"/>
</dbReference>
<evidence type="ECO:0008006" key="6">
    <source>
        <dbReference type="Google" id="ProtNLM"/>
    </source>
</evidence>
<dbReference type="Pfam" id="PF02845">
    <property type="entry name" value="CUE"/>
    <property type="match status" value="1"/>
</dbReference>
<dbReference type="PROSITE" id="PS50828">
    <property type="entry name" value="SMR"/>
    <property type="match status" value="1"/>
</dbReference>
<dbReference type="SMART" id="SM01162">
    <property type="entry name" value="DUF1771"/>
    <property type="match status" value="1"/>
</dbReference>
<dbReference type="Gene3D" id="3.40.50.300">
    <property type="entry name" value="P-loop containing nucleotide triphosphate hydrolases"/>
    <property type="match status" value="1"/>
</dbReference>
<dbReference type="PROSITE" id="PS51140">
    <property type="entry name" value="CUE"/>
    <property type="match status" value="1"/>
</dbReference>
<dbReference type="InterPro" id="IPR052772">
    <property type="entry name" value="Endo/PolyKinase_Domain-Protein"/>
</dbReference>
<dbReference type="Proteomes" id="UP001516400">
    <property type="component" value="Unassembled WGS sequence"/>
</dbReference>
<protein>
    <recommendedName>
        <fullName evidence="6">Smr domain-containing protein</fullName>
    </recommendedName>
</protein>
<dbReference type="Gene3D" id="3.30.1370.110">
    <property type="match status" value="1"/>
</dbReference>
<dbReference type="SUPFAM" id="SSF160443">
    <property type="entry name" value="SMR domain-like"/>
    <property type="match status" value="1"/>
</dbReference>
<feature type="domain" description="Smr" evidence="2">
    <location>
        <begin position="889"/>
        <end position="969"/>
    </location>
</feature>
<dbReference type="Pfam" id="PF08590">
    <property type="entry name" value="DUF1771"/>
    <property type="match status" value="1"/>
</dbReference>
<dbReference type="InterPro" id="IPR027417">
    <property type="entry name" value="P-loop_NTPase"/>
</dbReference>
<dbReference type="InterPro" id="IPR003892">
    <property type="entry name" value="CUE"/>
</dbReference>
<organism evidence="4 5">
    <name type="scientific">Cryptolaemus montrouzieri</name>
    <dbReference type="NCBI Taxonomy" id="559131"/>
    <lineage>
        <taxon>Eukaryota</taxon>
        <taxon>Metazoa</taxon>
        <taxon>Ecdysozoa</taxon>
        <taxon>Arthropoda</taxon>
        <taxon>Hexapoda</taxon>
        <taxon>Insecta</taxon>
        <taxon>Pterygota</taxon>
        <taxon>Neoptera</taxon>
        <taxon>Endopterygota</taxon>
        <taxon>Coleoptera</taxon>
        <taxon>Polyphaga</taxon>
        <taxon>Cucujiformia</taxon>
        <taxon>Coccinelloidea</taxon>
        <taxon>Coccinellidae</taxon>
        <taxon>Scymninae</taxon>
        <taxon>Scymnini</taxon>
        <taxon>Cryptolaemus</taxon>
    </lineage>
</organism>
<dbReference type="InterPro" id="IPR013899">
    <property type="entry name" value="DUF1771"/>
</dbReference>
<evidence type="ECO:0000259" key="2">
    <source>
        <dbReference type="PROSITE" id="PS50828"/>
    </source>
</evidence>
<proteinExistence type="predicted"/>
<sequence>MAYANCTTSTRGDILRELVDNFGKTLTLGTIKEVAMKNNYDVDKSTLALLKLSALNRSNVPSSVSRPRLNKVSRIPHPENYVSTFAIEEIIDEILKNFKVVVILRGVPGSGKSFLAKSILKASIGETSYSDHIFSSDDFFMKRGVYVYERSKIDEAHVWNQRRTFEKMLRGYSPLLIDNTNVKLWEMQPYARMAAQCGYKIFVLDANTKWNTKCNELAKKNSHNVPKAQIQQMLTRFENNITPEALLLSCNLPLDYQKNPQQRNYPPVAKAADFVCSVSSPSTSSVHNHNSMNLDLKLPDSRPNPERKTSTNNSQCEVSTLIEISDDEDNARSITKPIQVKYFPPEKIDLSSWGVDENVLNNLNMAVKLPYKSGNHTIGISTNSEPETKPQTSEQGCNTTLADFHKESEGARVIYGKNCSINANHVRLPQNKAGMFDKSCCTQDDTISDRDEDLNRLMDIFPNIPVLYVRDMYDDCKGDFELTFEIFLEDNKDYSNMVRNNTDNDYNQSKKAKMGDDVDIASSSTTFDLIDISGSPYEEIHLPNTTKPETNDIISSSWELPSSSKETFSSNTNQTPFDDPIMLLDSDSDLEFDNLCPSRAQSETNSEDNDIIELNLGAGLIEQLEKEFGDPQNDYPKGFQPVVQVPKAFARQLYASYVESVYQQMETQKSVLDKLVIEDEAFARKLYEEENGLVKEAPPAGLKEIMNEQVAMNIQEREISVWRNCTPNDLALQLTLKKLYASFPTIDREVLFEIFHANKQDYKQTVEDLLVSVDVKETTSITDIREPPISQSMLEELEEVNEEYNKANDETEDNRSSESFREEANDYLKKRTALYQKAQEYYSQGQREVAQFYSELAKKQTQFYDMANNRAATVLLEEHSKRLQNFDTLDLHFLFVKEAIPALDVFIDRNINLLKGGTKKSQSLLVITGRGNRSKNGVSKIKPAVISRLKTRKIQFAQVNPGLLKIKVNLNSIMTSDL</sequence>
<keyword evidence="5" id="KW-1185">Reference proteome</keyword>
<feature type="compositionally biased region" description="Basic and acidic residues" evidence="1">
    <location>
        <begin position="297"/>
        <end position="309"/>
    </location>
</feature>
<dbReference type="PANTHER" id="PTHR46535:SF1">
    <property type="entry name" value="NEDD4-BINDING PROTEIN 2"/>
    <property type="match status" value="1"/>
</dbReference>
<feature type="domain" description="CUE" evidence="3">
    <location>
        <begin position="449"/>
        <end position="492"/>
    </location>
</feature>
<evidence type="ECO:0000259" key="3">
    <source>
        <dbReference type="PROSITE" id="PS51140"/>
    </source>
</evidence>
<feature type="region of interest" description="Disordered" evidence="1">
    <location>
        <begin position="802"/>
        <end position="822"/>
    </location>
</feature>
<name>A0ABD2NK79_9CUCU</name>
<reference evidence="4 5" key="1">
    <citation type="journal article" date="2021" name="BMC Biol.">
        <title>Horizontally acquired antibacterial genes associated with adaptive radiation of ladybird beetles.</title>
        <authorList>
            <person name="Li H.S."/>
            <person name="Tang X.F."/>
            <person name="Huang Y.H."/>
            <person name="Xu Z.Y."/>
            <person name="Chen M.L."/>
            <person name="Du X.Y."/>
            <person name="Qiu B.Y."/>
            <person name="Chen P.T."/>
            <person name="Zhang W."/>
            <person name="Slipinski A."/>
            <person name="Escalona H.E."/>
            <person name="Waterhouse R.M."/>
            <person name="Zwick A."/>
            <person name="Pang H."/>
        </authorList>
    </citation>
    <scope>NUCLEOTIDE SEQUENCE [LARGE SCALE GENOMIC DNA]</scope>
    <source>
        <strain evidence="4">SYSU2018</strain>
    </source>
</reference>
<dbReference type="InterPro" id="IPR002625">
    <property type="entry name" value="Smr_dom"/>
</dbReference>
<dbReference type="InterPro" id="IPR036063">
    <property type="entry name" value="Smr_dom_sf"/>
</dbReference>
<feature type="region of interest" description="Disordered" evidence="1">
    <location>
        <begin position="284"/>
        <end position="315"/>
    </location>
</feature>
<dbReference type="CDD" id="cd14279">
    <property type="entry name" value="CUE"/>
    <property type="match status" value="1"/>
</dbReference>